<evidence type="ECO:0000313" key="1">
    <source>
        <dbReference type="EMBL" id="KAF9578494.1"/>
    </source>
</evidence>
<accession>A0A9P6FNI9</accession>
<name>A0A9P6FNI9_9FUNG</name>
<gene>
    <name evidence="1" type="ORF">BGW38_005669</name>
</gene>
<dbReference type="AlphaFoldDB" id="A0A9P6FNI9"/>
<comment type="caution">
    <text evidence="1">The sequence shown here is derived from an EMBL/GenBank/DDBJ whole genome shotgun (WGS) entry which is preliminary data.</text>
</comment>
<organism evidence="1 2">
    <name type="scientific">Lunasporangiospora selenospora</name>
    <dbReference type="NCBI Taxonomy" id="979761"/>
    <lineage>
        <taxon>Eukaryota</taxon>
        <taxon>Fungi</taxon>
        <taxon>Fungi incertae sedis</taxon>
        <taxon>Mucoromycota</taxon>
        <taxon>Mortierellomycotina</taxon>
        <taxon>Mortierellomycetes</taxon>
        <taxon>Mortierellales</taxon>
        <taxon>Mortierellaceae</taxon>
        <taxon>Lunasporangiospora</taxon>
    </lineage>
</organism>
<feature type="non-terminal residue" evidence="1">
    <location>
        <position position="303"/>
    </location>
</feature>
<dbReference type="EMBL" id="JAABOA010003597">
    <property type="protein sequence ID" value="KAF9578494.1"/>
    <property type="molecule type" value="Genomic_DNA"/>
</dbReference>
<dbReference type="Proteomes" id="UP000780801">
    <property type="component" value="Unassembled WGS sequence"/>
</dbReference>
<keyword evidence="2" id="KW-1185">Reference proteome</keyword>
<feature type="non-terminal residue" evidence="1">
    <location>
        <position position="1"/>
    </location>
</feature>
<dbReference type="OrthoDB" id="2427805at2759"/>
<sequence length="303" mass="35461">VDGKIDRKTHKAREERYARMDRRKFWHLQAGGCVEEILMKFNLTNEATVKQVSVFYLISFVPTLSFVIDLGCSTTKYLFPKDQWEEVVSCRSFALTTIPEETEKYILRLAHRLQMHRSMTDVIIPSEDVFSCELVLDSFRSWARLYSRNPSPFSIAQLGEVFWGRRSWPLIMELLDDIDDVFMIDGEKCGIDSTRCKNSGRSLNNDRTLKRKRMGKKMDLVARDVTSLFDWMIMKRQMSFDPQSSKFLRELGVDLLRETSTIAKNRIQEKDDARFNARSRFFALYGGDRGYQSFELRPGLSNY</sequence>
<evidence type="ECO:0000313" key="2">
    <source>
        <dbReference type="Proteomes" id="UP000780801"/>
    </source>
</evidence>
<protein>
    <submittedName>
        <fullName evidence="1">Uncharacterized protein</fullName>
    </submittedName>
</protein>
<proteinExistence type="predicted"/>
<reference evidence="1" key="1">
    <citation type="journal article" date="2020" name="Fungal Divers.">
        <title>Resolving the Mortierellaceae phylogeny through synthesis of multi-gene phylogenetics and phylogenomics.</title>
        <authorList>
            <person name="Vandepol N."/>
            <person name="Liber J."/>
            <person name="Desiro A."/>
            <person name="Na H."/>
            <person name="Kennedy M."/>
            <person name="Barry K."/>
            <person name="Grigoriev I.V."/>
            <person name="Miller A.N."/>
            <person name="O'Donnell K."/>
            <person name="Stajich J.E."/>
            <person name="Bonito G."/>
        </authorList>
    </citation>
    <scope>NUCLEOTIDE SEQUENCE</scope>
    <source>
        <strain evidence="1">KOD1015</strain>
    </source>
</reference>